<feature type="region of interest" description="Disordered" evidence="1">
    <location>
        <begin position="205"/>
        <end position="225"/>
    </location>
</feature>
<proteinExistence type="predicted"/>
<evidence type="ECO:0000256" key="2">
    <source>
        <dbReference type="SAM" id="Phobius"/>
    </source>
</evidence>
<keyword evidence="2" id="KW-0472">Membrane</keyword>
<keyword evidence="4" id="KW-1185">Reference proteome</keyword>
<gene>
    <name evidence="3" type="ORF">TsocGM_21030</name>
</gene>
<evidence type="ECO:0000313" key="4">
    <source>
        <dbReference type="Proteomes" id="UP000280296"/>
    </source>
</evidence>
<dbReference type="Proteomes" id="UP000280296">
    <property type="component" value="Unassembled WGS sequence"/>
</dbReference>
<keyword evidence="2" id="KW-1133">Transmembrane helix</keyword>
<dbReference type="EMBL" id="RYZH01000053">
    <property type="protein sequence ID" value="RUL84011.1"/>
    <property type="molecule type" value="Genomic_DNA"/>
</dbReference>
<dbReference type="AlphaFoldDB" id="A0A432MEM4"/>
<dbReference type="RefSeq" id="WP_126727430.1">
    <property type="nucleotide sequence ID" value="NZ_RYZH01000053.1"/>
</dbReference>
<organism evidence="3 4">
    <name type="scientific">Tautonia sociabilis</name>
    <dbReference type="NCBI Taxonomy" id="2080755"/>
    <lineage>
        <taxon>Bacteria</taxon>
        <taxon>Pseudomonadati</taxon>
        <taxon>Planctomycetota</taxon>
        <taxon>Planctomycetia</taxon>
        <taxon>Isosphaerales</taxon>
        <taxon>Isosphaeraceae</taxon>
        <taxon>Tautonia</taxon>
    </lineage>
</organism>
<evidence type="ECO:0000256" key="1">
    <source>
        <dbReference type="SAM" id="MobiDB-lite"/>
    </source>
</evidence>
<accession>A0A432MEM4</accession>
<reference evidence="3 4" key="1">
    <citation type="submission" date="2018-12" db="EMBL/GenBank/DDBJ databases">
        <authorList>
            <person name="Toschakov S.V."/>
        </authorList>
    </citation>
    <scope>NUCLEOTIDE SEQUENCE [LARGE SCALE GENOMIC DNA]</scope>
    <source>
        <strain evidence="3 4">GM2012</strain>
    </source>
</reference>
<protein>
    <submittedName>
        <fullName evidence="3">Uncharacterized protein</fullName>
    </submittedName>
</protein>
<keyword evidence="2" id="KW-0812">Transmembrane</keyword>
<feature type="transmembrane region" description="Helical" evidence="2">
    <location>
        <begin position="21"/>
        <end position="43"/>
    </location>
</feature>
<name>A0A432MEM4_9BACT</name>
<sequence>MDTNGELARRISSLERANHRLAALLAALAVGVCLAFVLGAGTARPETLEARRLVLRDREGRIRVELGAELTGSCLSLLDDRGRRRIRLRAMDDGTAVLRIEAGTLGEDTRRVVDLKVPPDGWSSLTFADARGTERLALGLGYDGEPRLRMYTENGRSRVVLGSDRSGRADLVIHDEAGAQRAVVRSAPGGAASLELLGGDGTTTFIAPPPAPTAAGGAADGRDGP</sequence>
<dbReference type="OrthoDB" id="5381978at2"/>
<evidence type="ECO:0000313" key="3">
    <source>
        <dbReference type="EMBL" id="RUL84011.1"/>
    </source>
</evidence>
<comment type="caution">
    <text evidence="3">The sequence shown here is derived from an EMBL/GenBank/DDBJ whole genome shotgun (WGS) entry which is preliminary data.</text>
</comment>
<reference evidence="3 4" key="2">
    <citation type="submission" date="2019-01" db="EMBL/GenBank/DDBJ databases">
        <title>Tautonia sociabilis, a novel thermotolerant planctomycete of Isosphaeraceae family, isolated from a 4000 m deep subterranean habitat.</title>
        <authorList>
            <person name="Kovaleva O.L."/>
            <person name="Elcheninov A.G."/>
            <person name="Van Heerden E."/>
            <person name="Toshchakov S.V."/>
            <person name="Novikov A."/>
            <person name="Bonch-Osmolovskaya E.A."/>
            <person name="Kublanov I.V."/>
        </authorList>
    </citation>
    <scope>NUCLEOTIDE SEQUENCE [LARGE SCALE GENOMIC DNA]</scope>
    <source>
        <strain evidence="3 4">GM2012</strain>
    </source>
</reference>